<accession>A0AAD8KP79</accession>
<dbReference type="Gene3D" id="3.30.559.10">
    <property type="entry name" value="Chloramphenicol acetyltransferase-like domain"/>
    <property type="match status" value="2"/>
</dbReference>
<sequence>MLYIPITNPPSTHSTNKMVSSKDQNSIYDVKISTVSAGCISGHNAIQELTTMDLAMKLHYLRFVYYFKSPTFDGLTILKIKETMFDWLNHAYIPCGRLRRAESGRPFIKCNDSGVRVIEAKCHLSLDEWLESTYESRHKVMVPNQVLGPDLAFSPLVSIQLTDFKCGGKSVGVSWSHVLGDALSAVGFINLWAQIMAGHNPAQPLTKAQQKIHFFGFESPNPSPDTLLTKRVDPVGDLWSISNPSKMETFSFYISSSELTRLQAKICGEQVDEQIPVFECICVVVWQCLAKVRNGSGPKVVTICKNDLRNRQKGIITNESQTIGLVKTDASVEKYTPMELGSLLVNKADNERLKIEETMGRDDTLPDFLIYGANLTFVDLSDGSFYDTKVRGHKPIYVNCFIDNIGDEGVVLVLPTSKGCSDGRMVNVTLPENQVLELKSVLKQDWCIA</sequence>
<dbReference type="PANTHER" id="PTHR31642">
    <property type="entry name" value="TRICHOTHECENE 3-O-ACETYLTRANSFERASE"/>
    <property type="match status" value="1"/>
</dbReference>
<keyword evidence="3" id="KW-1185">Reference proteome</keyword>
<dbReference type="AlphaFoldDB" id="A0AAD8KP79"/>
<dbReference type="EMBL" id="JAUHHV010000004">
    <property type="protein sequence ID" value="KAK1426369.1"/>
    <property type="molecule type" value="Genomic_DNA"/>
</dbReference>
<name>A0AAD8KP79_TARER</name>
<reference evidence="2" key="1">
    <citation type="journal article" date="2023" name="bioRxiv">
        <title>Improved chromosome-level genome assembly for marigold (Tagetes erecta).</title>
        <authorList>
            <person name="Jiang F."/>
            <person name="Yuan L."/>
            <person name="Wang S."/>
            <person name="Wang H."/>
            <person name="Xu D."/>
            <person name="Wang A."/>
            <person name="Fan W."/>
        </authorList>
    </citation>
    <scope>NUCLEOTIDE SEQUENCE</scope>
    <source>
        <strain evidence="2">WSJ</strain>
        <tissue evidence="2">Leaf</tissue>
    </source>
</reference>
<protein>
    <submittedName>
        <fullName evidence="2">Uncharacterized protein</fullName>
    </submittedName>
</protein>
<dbReference type="GO" id="GO:0016747">
    <property type="term" value="F:acyltransferase activity, transferring groups other than amino-acyl groups"/>
    <property type="evidence" value="ECO:0007669"/>
    <property type="project" value="TreeGrafter"/>
</dbReference>
<evidence type="ECO:0000256" key="1">
    <source>
        <dbReference type="ARBA" id="ARBA00009861"/>
    </source>
</evidence>
<organism evidence="2 3">
    <name type="scientific">Tagetes erecta</name>
    <name type="common">African marigold</name>
    <dbReference type="NCBI Taxonomy" id="13708"/>
    <lineage>
        <taxon>Eukaryota</taxon>
        <taxon>Viridiplantae</taxon>
        <taxon>Streptophyta</taxon>
        <taxon>Embryophyta</taxon>
        <taxon>Tracheophyta</taxon>
        <taxon>Spermatophyta</taxon>
        <taxon>Magnoliopsida</taxon>
        <taxon>eudicotyledons</taxon>
        <taxon>Gunneridae</taxon>
        <taxon>Pentapetalae</taxon>
        <taxon>asterids</taxon>
        <taxon>campanulids</taxon>
        <taxon>Asterales</taxon>
        <taxon>Asteraceae</taxon>
        <taxon>Asteroideae</taxon>
        <taxon>Heliantheae alliance</taxon>
        <taxon>Tageteae</taxon>
        <taxon>Tagetes</taxon>
    </lineage>
</organism>
<comment type="similarity">
    <text evidence="1">Belongs to the plant acyltransferase family.</text>
</comment>
<proteinExistence type="inferred from homology"/>
<gene>
    <name evidence="2" type="ORF">QVD17_15040</name>
</gene>
<dbReference type="PANTHER" id="PTHR31642:SF243">
    <property type="entry name" value="HXXXD-TYPE ACYL-TRANSFERASE FAMILY PROTEIN-RELATED"/>
    <property type="match status" value="1"/>
</dbReference>
<dbReference type="Pfam" id="PF02458">
    <property type="entry name" value="Transferase"/>
    <property type="match status" value="1"/>
</dbReference>
<dbReference type="InterPro" id="IPR023213">
    <property type="entry name" value="CAT-like_dom_sf"/>
</dbReference>
<evidence type="ECO:0000313" key="3">
    <source>
        <dbReference type="Proteomes" id="UP001229421"/>
    </source>
</evidence>
<dbReference type="InterPro" id="IPR050317">
    <property type="entry name" value="Plant_Fungal_Acyltransferase"/>
</dbReference>
<dbReference type="Proteomes" id="UP001229421">
    <property type="component" value="Unassembled WGS sequence"/>
</dbReference>
<comment type="caution">
    <text evidence="2">The sequence shown here is derived from an EMBL/GenBank/DDBJ whole genome shotgun (WGS) entry which is preliminary data.</text>
</comment>
<evidence type="ECO:0000313" key="2">
    <source>
        <dbReference type="EMBL" id="KAK1426369.1"/>
    </source>
</evidence>